<evidence type="ECO:0000256" key="6">
    <source>
        <dbReference type="SAM" id="Phobius"/>
    </source>
</evidence>
<dbReference type="Proteomes" id="UP000515146">
    <property type="component" value="Unplaced"/>
</dbReference>
<protein>
    <submittedName>
        <fullName evidence="9 10">Solute carrier family 35 member G1-like</fullName>
    </submittedName>
</protein>
<feature type="transmembrane region" description="Helical" evidence="6">
    <location>
        <begin position="328"/>
        <end position="350"/>
    </location>
</feature>
<accession>A0A6P6XM38</accession>
<keyword evidence="4 6" id="KW-0472">Membrane</keyword>
<feature type="compositionally biased region" description="Basic residues" evidence="5">
    <location>
        <begin position="375"/>
        <end position="396"/>
    </location>
</feature>
<dbReference type="RefSeq" id="XP_027193842.1">
    <property type="nucleotide sequence ID" value="XM_027338041.1"/>
</dbReference>
<feature type="domain" description="EamA" evidence="7">
    <location>
        <begin position="63"/>
        <end position="193"/>
    </location>
</feature>
<dbReference type="Gene3D" id="1.10.3730.20">
    <property type="match status" value="2"/>
</dbReference>
<keyword evidence="2 6" id="KW-0812">Transmembrane</keyword>
<dbReference type="RefSeq" id="XP_027193843.1">
    <property type="nucleotide sequence ID" value="XM_027338042.1"/>
</dbReference>
<feature type="domain" description="EamA" evidence="7">
    <location>
        <begin position="214"/>
        <end position="344"/>
    </location>
</feature>
<comment type="subcellular location">
    <subcellularLocation>
        <location evidence="1">Membrane</location>
        <topology evidence="1">Multi-pass membrane protein</topology>
    </subcellularLocation>
</comment>
<evidence type="ECO:0000259" key="7">
    <source>
        <dbReference type="Pfam" id="PF00892"/>
    </source>
</evidence>
<evidence type="ECO:0000313" key="9">
    <source>
        <dbReference type="RefSeq" id="XP_027193842.1"/>
    </source>
</evidence>
<keyword evidence="8" id="KW-1185">Reference proteome</keyword>
<evidence type="ECO:0000256" key="2">
    <source>
        <dbReference type="ARBA" id="ARBA00022692"/>
    </source>
</evidence>
<proteinExistence type="predicted"/>
<feature type="transmembrane region" description="Helical" evidence="6">
    <location>
        <begin position="214"/>
        <end position="232"/>
    </location>
</feature>
<feature type="transmembrane region" description="Helical" evidence="6">
    <location>
        <begin position="126"/>
        <end position="147"/>
    </location>
</feature>
<reference evidence="9 10" key="1">
    <citation type="submission" date="2025-04" db="UniProtKB">
        <authorList>
            <consortium name="RefSeq"/>
        </authorList>
    </citation>
    <scope>IDENTIFICATION</scope>
    <source>
        <strain evidence="9 10">Airmid</strain>
    </source>
</reference>
<dbReference type="GeneID" id="113788577"/>
<feature type="transmembrane region" description="Helical" evidence="6">
    <location>
        <begin position="178"/>
        <end position="194"/>
    </location>
</feature>
<dbReference type="KEGG" id="dpte:113788577"/>
<organism evidence="8 10">
    <name type="scientific">Dermatophagoides pteronyssinus</name>
    <name type="common">European house dust mite</name>
    <dbReference type="NCBI Taxonomy" id="6956"/>
    <lineage>
        <taxon>Eukaryota</taxon>
        <taxon>Metazoa</taxon>
        <taxon>Ecdysozoa</taxon>
        <taxon>Arthropoda</taxon>
        <taxon>Chelicerata</taxon>
        <taxon>Arachnida</taxon>
        <taxon>Acari</taxon>
        <taxon>Acariformes</taxon>
        <taxon>Sarcoptiformes</taxon>
        <taxon>Astigmata</taxon>
        <taxon>Psoroptidia</taxon>
        <taxon>Analgoidea</taxon>
        <taxon>Pyroglyphidae</taxon>
        <taxon>Dermatophagoidinae</taxon>
        <taxon>Dermatophagoides</taxon>
    </lineage>
</organism>
<feature type="transmembrane region" description="Helical" evidence="6">
    <location>
        <begin position="304"/>
        <end position="322"/>
    </location>
</feature>
<evidence type="ECO:0000256" key="1">
    <source>
        <dbReference type="ARBA" id="ARBA00004141"/>
    </source>
</evidence>
<name>A0A6P6XM38_DERPT</name>
<feature type="transmembrane region" description="Helical" evidence="6">
    <location>
        <begin position="94"/>
        <end position="114"/>
    </location>
</feature>
<feature type="transmembrane region" description="Helical" evidence="6">
    <location>
        <begin position="153"/>
        <end position="171"/>
    </location>
</feature>
<evidence type="ECO:0000313" key="8">
    <source>
        <dbReference type="Proteomes" id="UP000515146"/>
    </source>
</evidence>
<evidence type="ECO:0000256" key="3">
    <source>
        <dbReference type="ARBA" id="ARBA00022989"/>
    </source>
</evidence>
<dbReference type="GO" id="GO:0016020">
    <property type="term" value="C:membrane"/>
    <property type="evidence" value="ECO:0007669"/>
    <property type="project" value="UniProtKB-SubCell"/>
</dbReference>
<keyword evidence="3 6" id="KW-1133">Transmembrane helix</keyword>
<dbReference type="PANTHER" id="PTHR22911">
    <property type="entry name" value="ACYL-MALONYL CONDENSING ENZYME-RELATED"/>
    <property type="match status" value="1"/>
</dbReference>
<dbReference type="SUPFAM" id="SSF103481">
    <property type="entry name" value="Multidrug resistance efflux transporter EmrE"/>
    <property type="match status" value="2"/>
</dbReference>
<feature type="region of interest" description="Disordered" evidence="5">
    <location>
        <begin position="374"/>
        <end position="409"/>
    </location>
</feature>
<dbReference type="OMA" id="ASQIIVW"/>
<feature type="transmembrane region" description="Helical" evidence="6">
    <location>
        <begin position="273"/>
        <end position="297"/>
    </location>
</feature>
<sequence length="456" mass="50816">MPLLKPNIMSDLLSTPELSRFGLAEAKINIPTTLASSHSSIDTMSNCVNGKQIKSLPERIPAFGLLMAILSVFCFSIASVIVRILITLPTLEILVWRSLCQFVVYFITTLVYGYNFFGQPGHRLDLFYRSISGTISLSAVYIAYRLIPLSDASTIHFASPVFVTVFAYFLLKEPLSKLQIITGTITLTGVFIIAKPEFIFGSESDVIHEMRLEGIILSVIASMTAAFSMIALRKLKTTPVAVVVMWYSFTLVICGSTYLTIANKWIIPNTTQIWSLLIAIGFCGILDQYCITLAFQYEKAGPISVVRTFNIVLSFFWEVMLLNEDIEWTSILGACLICSCVIVLALVKWYKESPESFDKIRRKICCFCPAPGPKLKSKQKPRLSSLKRNKKVNKSKSSKDRNSVDFETGTLNSTMKTNKKINGSNESIDSITVQNTVNSNAILLIKSDDDDDDDNE</sequence>
<feature type="transmembrane region" description="Helical" evidence="6">
    <location>
        <begin position="62"/>
        <end position="88"/>
    </location>
</feature>
<dbReference type="OrthoDB" id="8300370at2759"/>
<dbReference type="InterPro" id="IPR000620">
    <property type="entry name" value="EamA_dom"/>
</dbReference>
<evidence type="ECO:0000256" key="5">
    <source>
        <dbReference type="SAM" id="MobiDB-lite"/>
    </source>
</evidence>
<dbReference type="Pfam" id="PF00892">
    <property type="entry name" value="EamA"/>
    <property type="match status" value="2"/>
</dbReference>
<evidence type="ECO:0000256" key="4">
    <source>
        <dbReference type="ARBA" id="ARBA00023136"/>
    </source>
</evidence>
<dbReference type="PANTHER" id="PTHR22911:SF6">
    <property type="entry name" value="SOLUTE CARRIER FAMILY 35 MEMBER G1"/>
    <property type="match status" value="1"/>
</dbReference>
<gene>
    <name evidence="9 10" type="primary">LOC113788577</name>
</gene>
<dbReference type="InterPro" id="IPR037185">
    <property type="entry name" value="EmrE-like"/>
</dbReference>
<evidence type="ECO:0000313" key="10">
    <source>
        <dbReference type="RefSeq" id="XP_027193843.1"/>
    </source>
</evidence>
<feature type="transmembrane region" description="Helical" evidence="6">
    <location>
        <begin position="239"/>
        <end position="261"/>
    </location>
</feature>
<dbReference type="AlphaFoldDB" id="A0A6P6XM38"/>